<feature type="transmembrane region" description="Helical" evidence="16">
    <location>
        <begin position="265"/>
        <end position="284"/>
    </location>
</feature>
<evidence type="ECO:0000256" key="1">
    <source>
        <dbReference type="ARBA" id="ARBA00004141"/>
    </source>
</evidence>
<dbReference type="InterPro" id="IPR018488">
    <property type="entry name" value="cNMP-bd_CS"/>
</dbReference>
<dbReference type="PROSITE" id="PS50297">
    <property type="entry name" value="ANK_REP_REGION"/>
    <property type="match status" value="3"/>
</dbReference>
<dbReference type="EMBL" id="CM007897">
    <property type="protein sequence ID" value="OTG18834.1"/>
    <property type="molecule type" value="Genomic_DNA"/>
</dbReference>
<dbReference type="InterPro" id="IPR014710">
    <property type="entry name" value="RmlC-like_jellyroll"/>
</dbReference>
<dbReference type="Gene3D" id="1.10.287.630">
    <property type="entry name" value="Helix hairpin bin"/>
    <property type="match status" value="1"/>
</dbReference>
<dbReference type="PANTHER" id="PTHR45743">
    <property type="entry name" value="POTASSIUM CHANNEL AKT1"/>
    <property type="match status" value="1"/>
</dbReference>
<dbReference type="SUPFAM" id="SSF48403">
    <property type="entry name" value="Ankyrin repeat"/>
    <property type="match status" value="1"/>
</dbReference>
<comment type="function">
    <text evidence="16">Potassium channel.</text>
</comment>
<dbReference type="SUPFAM" id="SSF81324">
    <property type="entry name" value="Voltage-gated potassium channels"/>
    <property type="match status" value="1"/>
</dbReference>
<evidence type="ECO:0000313" key="18">
    <source>
        <dbReference type="EMBL" id="OTG18834.1"/>
    </source>
</evidence>
<protein>
    <recommendedName>
        <fullName evidence="16">Potassium channel</fullName>
    </recommendedName>
</protein>
<dbReference type="SUPFAM" id="SSF51206">
    <property type="entry name" value="cAMP-binding domain-like"/>
    <property type="match status" value="1"/>
</dbReference>
<keyword evidence="14 16" id="KW-0407">Ion channel</keyword>
<dbReference type="Gene3D" id="2.60.120.10">
    <property type="entry name" value="Jelly Rolls"/>
    <property type="match status" value="1"/>
</dbReference>
<feature type="repeat" description="ANK" evidence="15">
    <location>
        <begin position="670"/>
        <end position="702"/>
    </location>
</feature>
<reference evidence="19" key="1">
    <citation type="journal article" date="2017" name="Nature">
        <title>The sunflower genome provides insights into oil metabolism, flowering and Asterid evolution.</title>
        <authorList>
            <person name="Badouin H."/>
            <person name="Gouzy J."/>
            <person name="Grassa C.J."/>
            <person name="Murat F."/>
            <person name="Staton S.E."/>
            <person name="Cottret L."/>
            <person name="Lelandais-Briere C."/>
            <person name="Owens G.L."/>
            <person name="Carrere S."/>
            <person name="Mayjonade B."/>
            <person name="Legrand L."/>
            <person name="Gill N."/>
            <person name="Kane N.C."/>
            <person name="Bowers J.E."/>
            <person name="Hubner S."/>
            <person name="Bellec A."/>
            <person name="Berard A."/>
            <person name="Berges H."/>
            <person name="Blanchet N."/>
            <person name="Boniface M.C."/>
            <person name="Brunel D."/>
            <person name="Catrice O."/>
            <person name="Chaidir N."/>
            <person name="Claudel C."/>
            <person name="Donnadieu C."/>
            <person name="Faraut T."/>
            <person name="Fievet G."/>
            <person name="Helmstetter N."/>
            <person name="King M."/>
            <person name="Knapp S.J."/>
            <person name="Lai Z."/>
            <person name="Le Paslier M.C."/>
            <person name="Lippi Y."/>
            <person name="Lorenzon L."/>
            <person name="Mandel J.R."/>
            <person name="Marage G."/>
            <person name="Marchand G."/>
            <person name="Marquand E."/>
            <person name="Bret-Mestries E."/>
            <person name="Morien E."/>
            <person name="Nambeesan S."/>
            <person name="Nguyen T."/>
            <person name="Pegot-Espagnet P."/>
            <person name="Pouilly N."/>
            <person name="Raftis F."/>
            <person name="Sallet E."/>
            <person name="Schiex T."/>
            <person name="Thomas J."/>
            <person name="Vandecasteele C."/>
            <person name="Vares D."/>
            <person name="Vear F."/>
            <person name="Vautrin S."/>
            <person name="Crespi M."/>
            <person name="Mangin B."/>
            <person name="Burke J.M."/>
            <person name="Salse J."/>
            <person name="Munos S."/>
            <person name="Vincourt P."/>
            <person name="Rieseberg L.H."/>
            <person name="Langlade N.B."/>
        </authorList>
    </citation>
    <scope>NUCLEOTIDE SEQUENCE [LARGE SCALE GENOMIC DNA]</scope>
    <source>
        <strain evidence="19">cv. SF193</strain>
    </source>
</reference>
<evidence type="ECO:0000256" key="2">
    <source>
        <dbReference type="ARBA" id="ARBA00007929"/>
    </source>
</evidence>
<dbReference type="InterPro" id="IPR002110">
    <property type="entry name" value="Ankyrin_rpt"/>
</dbReference>
<evidence type="ECO:0000256" key="5">
    <source>
        <dbReference type="ARBA" id="ARBA00022692"/>
    </source>
</evidence>
<dbReference type="CDD" id="cd00038">
    <property type="entry name" value="CAP_ED"/>
    <property type="match status" value="1"/>
</dbReference>
<dbReference type="InterPro" id="IPR018490">
    <property type="entry name" value="cNMP-bd_dom_sf"/>
</dbReference>
<comment type="domain">
    <text evidence="16">The segment S4 is probably the voltage-sensor and is characterized by a series of positively charged amino acids. The pore-forming region H5 is enclosed by the transmembrane segments S5 and S6 in the Shaker-type (1P/6TM) and contains the GYGD signature motif which seems to be involved in potassium selectivity.</text>
</comment>
<evidence type="ECO:0000256" key="12">
    <source>
        <dbReference type="ARBA" id="ARBA00023065"/>
    </source>
</evidence>
<keyword evidence="10 16" id="KW-1133">Transmembrane helix</keyword>
<keyword evidence="4 16" id="KW-0633">Potassium transport</keyword>
<evidence type="ECO:0000256" key="11">
    <source>
        <dbReference type="ARBA" id="ARBA00023043"/>
    </source>
</evidence>
<keyword evidence="11 15" id="KW-0040">ANK repeat</keyword>
<keyword evidence="6" id="KW-0677">Repeat</keyword>
<dbReference type="InterPro" id="IPR036770">
    <property type="entry name" value="Ankyrin_rpt-contain_sf"/>
</dbReference>
<proteinExistence type="inferred from homology"/>
<dbReference type="InParanoid" id="A0A251U6S3"/>
<keyword evidence="9 16" id="KW-0630">Potassium</keyword>
<evidence type="ECO:0000256" key="13">
    <source>
        <dbReference type="ARBA" id="ARBA00023136"/>
    </source>
</evidence>
<keyword evidence="19" id="KW-1185">Reference proteome</keyword>
<evidence type="ECO:0000256" key="4">
    <source>
        <dbReference type="ARBA" id="ARBA00022538"/>
    </source>
</evidence>
<dbReference type="PROSITE" id="PS00888">
    <property type="entry name" value="CNMP_BINDING_1"/>
    <property type="match status" value="1"/>
</dbReference>
<dbReference type="STRING" id="4232.A0A251U6S3"/>
<feature type="transmembrane region" description="Helical" evidence="16">
    <location>
        <begin position="296"/>
        <end position="321"/>
    </location>
</feature>
<dbReference type="Gene3D" id="1.25.40.20">
    <property type="entry name" value="Ankyrin repeat-containing domain"/>
    <property type="match status" value="2"/>
</dbReference>
<feature type="transmembrane region" description="Helical" evidence="16">
    <location>
        <begin position="73"/>
        <end position="92"/>
    </location>
</feature>
<keyword evidence="8 16" id="KW-0851">Voltage-gated channel</keyword>
<sequence length="732" mass="83599">MILNKSNYYIYACMHGHVSLIMIRGLKMESSTRDVVEFEEEEEEEEQNGPSRWRPPSDGGTTTNRFIIHPQNWWYLGWKQFILIWAVYSSFFTPLEFGFFRGLPEKLFLLDSAGQLAFFIDIFLHFFLAFKDPHSHRLVSNHNQIAIRYLKSRFILDFLGCLPLDAIYKACNRNEVVRYLLWIRLSRALRVTEFFEALEKDIRINYLFTRIIKLFVVELYCTHTAACFFYYLATTLPPAQEGYTWIGSLKMGDYNYSEFRDIDLWTRYITSLYFAIVTMATVGYGDIHAVNNREMIFIIMYISGDMILGAYLLGNMAALIVKGSRTERFRDKMTDIIKYMNKHDLGKQISKEIKGHVRLQYETSYNEASVLQDIPATFKAKISQKLYEPYIKEVPLFKGCSLPFIKQIAIKVQEELFLPGEVIIEEGNIADQLYIVCYGKLEDVERSENEAEKCVRTLEMYSSLNELSVLCNIPVPDTVRVAELSKLLRIDKQSLTDILEIHFADGRIILDNLLEGNQTRLRKKILESDLTLHVAKHESELALRLNFAVYSGDLYRVKRLVASGINPNNTDYDGRSPLHIAAIKGFADLVQFLLQKEARINATDNNGNTPLFEAIKNGHDGVVSMLVEAGAFLDMDNAGNCLCMAVAKGDIEFLKRVLDNGVNPNSRNYDLRTPLHIAAAEGLYSIAKLILEAGGSVSSKDRWGNTPLDEARVGGSKKLIKILEDAISDKVA</sequence>
<dbReference type="Pfam" id="PF00520">
    <property type="entry name" value="Ion_trans"/>
    <property type="match status" value="1"/>
</dbReference>
<evidence type="ECO:0000256" key="16">
    <source>
        <dbReference type="RuleBase" id="RU369015"/>
    </source>
</evidence>
<organism evidence="18 19">
    <name type="scientific">Helianthus annuus</name>
    <name type="common">Common sunflower</name>
    <dbReference type="NCBI Taxonomy" id="4232"/>
    <lineage>
        <taxon>Eukaryota</taxon>
        <taxon>Viridiplantae</taxon>
        <taxon>Streptophyta</taxon>
        <taxon>Embryophyta</taxon>
        <taxon>Tracheophyta</taxon>
        <taxon>Spermatophyta</taxon>
        <taxon>Magnoliopsida</taxon>
        <taxon>eudicotyledons</taxon>
        <taxon>Gunneridae</taxon>
        <taxon>Pentapetalae</taxon>
        <taxon>asterids</taxon>
        <taxon>campanulids</taxon>
        <taxon>Asterales</taxon>
        <taxon>Asteraceae</taxon>
        <taxon>Asteroideae</taxon>
        <taxon>Heliantheae alliance</taxon>
        <taxon>Heliantheae</taxon>
        <taxon>Helianthus</taxon>
    </lineage>
</organism>
<dbReference type="Pfam" id="PF00027">
    <property type="entry name" value="cNMP_binding"/>
    <property type="match status" value="1"/>
</dbReference>
<dbReference type="SMART" id="SM00248">
    <property type="entry name" value="ANK"/>
    <property type="match status" value="6"/>
</dbReference>
<name>A0A251U6S3_HELAN</name>
<evidence type="ECO:0000256" key="3">
    <source>
        <dbReference type="ARBA" id="ARBA00022448"/>
    </source>
</evidence>
<dbReference type="Pfam" id="PF12796">
    <property type="entry name" value="Ank_2"/>
    <property type="match status" value="2"/>
</dbReference>
<dbReference type="InterPro" id="IPR003938">
    <property type="entry name" value="K_chnl_volt-dep_EAG/ELK/ERG"/>
</dbReference>
<evidence type="ECO:0000259" key="17">
    <source>
        <dbReference type="PROSITE" id="PS50042"/>
    </source>
</evidence>
<accession>A0A251U6S3</accession>
<dbReference type="InterPro" id="IPR045319">
    <property type="entry name" value="KAT/AKT"/>
</dbReference>
<dbReference type="Proteomes" id="UP000215914">
    <property type="component" value="Chromosome 8"/>
</dbReference>
<evidence type="ECO:0000256" key="10">
    <source>
        <dbReference type="ARBA" id="ARBA00022989"/>
    </source>
</evidence>
<evidence type="ECO:0000256" key="7">
    <source>
        <dbReference type="ARBA" id="ARBA00022826"/>
    </source>
</evidence>
<dbReference type="FunFam" id="1.10.287.70:FF:000139">
    <property type="entry name" value="Potassium channel SKOR"/>
    <property type="match status" value="1"/>
</dbReference>
<comment type="similarity">
    <text evidence="2 16">Belongs to the potassium channel family. Plant (TC 1.A.1.4) subfamily.</text>
</comment>
<dbReference type="OMA" id="EMIFIMF"/>
<keyword evidence="5 16" id="KW-0812">Transmembrane</keyword>
<feature type="repeat" description="ANK" evidence="15">
    <location>
        <begin position="606"/>
        <end position="638"/>
    </location>
</feature>
<evidence type="ECO:0000256" key="15">
    <source>
        <dbReference type="PROSITE-ProRule" id="PRU00023"/>
    </source>
</evidence>
<evidence type="ECO:0000256" key="9">
    <source>
        <dbReference type="ARBA" id="ARBA00022958"/>
    </source>
</evidence>
<evidence type="ECO:0000256" key="8">
    <source>
        <dbReference type="ARBA" id="ARBA00022882"/>
    </source>
</evidence>
<dbReference type="Gene3D" id="1.10.287.70">
    <property type="match status" value="1"/>
</dbReference>
<dbReference type="AlphaFoldDB" id="A0A251U6S3"/>
<evidence type="ECO:0000256" key="14">
    <source>
        <dbReference type="ARBA" id="ARBA00023303"/>
    </source>
</evidence>
<dbReference type="PANTHER" id="PTHR45743:SF11">
    <property type="entry name" value="POTASSIUM CHANNEL"/>
    <property type="match status" value="1"/>
</dbReference>
<keyword evidence="13 16" id="KW-0472">Membrane</keyword>
<comment type="subunit">
    <text evidence="16">The potassium channel is composed of a homo- or heterotetrameric complex of pore-forming subunits.</text>
</comment>
<dbReference type="PRINTS" id="PR01463">
    <property type="entry name" value="EAGCHANLFMLY"/>
</dbReference>
<keyword evidence="7 16" id="KW-0631">Potassium channel</keyword>
<dbReference type="GO" id="GO:0005249">
    <property type="term" value="F:voltage-gated potassium channel activity"/>
    <property type="evidence" value="ECO:0007669"/>
    <property type="project" value="UniProtKB-UniRule"/>
</dbReference>
<feature type="domain" description="Cyclic nucleotide-binding" evidence="17">
    <location>
        <begin position="396"/>
        <end position="499"/>
    </location>
</feature>
<comment type="subcellular location">
    <subcellularLocation>
        <location evidence="1 16">Membrane</location>
        <topology evidence="1 16">Multi-pass membrane protein</topology>
    </subcellularLocation>
</comment>
<feature type="transmembrane region" description="Helical" evidence="16">
    <location>
        <begin position="211"/>
        <end position="233"/>
    </location>
</feature>
<comment type="caution">
    <text evidence="16">Lacks conserved residue(s) required for the propagation of feature annotation.</text>
</comment>
<feature type="repeat" description="ANK" evidence="15">
    <location>
        <begin position="573"/>
        <end position="605"/>
    </location>
</feature>
<dbReference type="PROSITE" id="PS50088">
    <property type="entry name" value="ANK_REPEAT"/>
    <property type="match status" value="3"/>
</dbReference>
<dbReference type="FunFam" id="2.60.120.10:FF:000074">
    <property type="entry name" value="Potassium channel KAT2"/>
    <property type="match status" value="1"/>
</dbReference>
<gene>
    <name evidence="18" type="ORF">HannXRQ_Chr08g0227411</name>
</gene>
<dbReference type="InterPro" id="IPR000595">
    <property type="entry name" value="cNMP-bd_dom"/>
</dbReference>
<evidence type="ECO:0000313" key="19">
    <source>
        <dbReference type="Proteomes" id="UP000215914"/>
    </source>
</evidence>
<dbReference type="InterPro" id="IPR005821">
    <property type="entry name" value="Ion_trans_dom"/>
</dbReference>
<feature type="transmembrane region" description="Helical" evidence="16">
    <location>
        <begin position="112"/>
        <end position="130"/>
    </location>
</feature>
<keyword evidence="3 16" id="KW-0813">Transport</keyword>
<evidence type="ECO:0000256" key="6">
    <source>
        <dbReference type="ARBA" id="ARBA00022737"/>
    </source>
</evidence>
<dbReference type="SMART" id="SM00100">
    <property type="entry name" value="cNMP"/>
    <property type="match status" value="1"/>
</dbReference>
<dbReference type="PROSITE" id="PS50042">
    <property type="entry name" value="CNMP_BINDING_3"/>
    <property type="match status" value="1"/>
</dbReference>
<keyword evidence="12 16" id="KW-0406">Ion transport</keyword>
<dbReference type="GO" id="GO:0034702">
    <property type="term" value="C:monoatomic ion channel complex"/>
    <property type="evidence" value="ECO:0007669"/>
    <property type="project" value="UniProtKB-KW"/>
</dbReference>